<feature type="region of interest" description="Disordered" evidence="6">
    <location>
        <begin position="1330"/>
        <end position="1349"/>
    </location>
</feature>
<dbReference type="PRINTS" id="PR00507">
    <property type="entry name" value="N12N6MTFRASE"/>
</dbReference>
<dbReference type="InterPro" id="IPR046820">
    <property type="entry name" value="MmeI_TRD"/>
</dbReference>
<evidence type="ECO:0000256" key="2">
    <source>
        <dbReference type="ARBA" id="ARBA00022603"/>
    </source>
</evidence>
<dbReference type="PANTHER" id="PTHR33841">
    <property type="entry name" value="DNA METHYLTRANSFERASE YEEA-RELATED"/>
    <property type="match status" value="1"/>
</dbReference>
<keyword evidence="4" id="KW-0949">S-adenosyl-L-methionine</keyword>
<dbReference type="InterPro" id="IPR011639">
    <property type="entry name" value="MethylTrfase_TaqI-like_dom"/>
</dbReference>
<dbReference type="InterPro" id="IPR050953">
    <property type="entry name" value="N4_N6_ade-DNA_methylase"/>
</dbReference>
<name>A0A444HM54_RHILE</name>
<evidence type="ECO:0000256" key="3">
    <source>
        <dbReference type="ARBA" id="ARBA00022679"/>
    </source>
</evidence>
<dbReference type="Pfam" id="PF07669">
    <property type="entry name" value="Eco57I"/>
    <property type="match status" value="1"/>
</dbReference>
<feature type="domain" description="MmeI-like target recognition" evidence="8">
    <location>
        <begin position="1110"/>
        <end position="1209"/>
    </location>
</feature>
<dbReference type="GO" id="GO:0003676">
    <property type="term" value="F:nucleic acid binding"/>
    <property type="evidence" value="ECO:0007669"/>
    <property type="project" value="InterPro"/>
</dbReference>
<evidence type="ECO:0000256" key="6">
    <source>
        <dbReference type="SAM" id="MobiDB-lite"/>
    </source>
</evidence>
<dbReference type="GO" id="GO:0006304">
    <property type="term" value="P:DNA modification"/>
    <property type="evidence" value="ECO:0007669"/>
    <property type="project" value="InterPro"/>
</dbReference>
<reference evidence="9 10" key="1">
    <citation type="submission" date="2019-01" db="EMBL/GenBank/DDBJ databases">
        <title>RHIZO-ID as a novel technology for direct rhizobia identification.</title>
        <authorList>
            <person name="De Meyer S.E."/>
        </authorList>
    </citation>
    <scope>NUCLEOTIDE SEQUENCE [LARGE SCALE GENOMIC DNA]</scope>
    <source>
        <strain evidence="9 10">WSM448</strain>
    </source>
</reference>
<evidence type="ECO:0000256" key="4">
    <source>
        <dbReference type="ARBA" id="ARBA00022691"/>
    </source>
</evidence>
<dbReference type="InterPro" id="IPR029063">
    <property type="entry name" value="SAM-dependent_MTases_sf"/>
</dbReference>
<dbReference type="PROSITE" id="PS00092">
    <property type="entry name" value="N6_MTASE"/>
    <property type="match status" value="1"/>
</dbReference>
<evidence type="ECO:0000313" key="10">
    <source>
        <dbReference type="Proteomes" id="UP000283817"/>
    </source>
</evidence>
<dbReference type="EC" id="2.1.1.72" evidence="1"/>
<keyword evidence="3" id="KW-0808">Transferase</keyword>
<evidence type="ECO:0000313" key="9">
    <source>
        <dbReference type="EMBL" id="RWX23229.1"/>
    </source>
</evidence>
<comment type="catalytic activity">
    <reaction evidence="5">
        <text>a 2'-deoxyadenosine in DNA + S-adenosyl-L-methionine = an N(6)-methyl-2'-deoxyadenosine in DNA + S-adenosyl-L-homocysteine + H(+)</text>
        <dbReference type="Rhea" id="RHEA:15197"/>
        <dbReference type="Rhea" id="RHEA-COMP:12418"/>
        <dbReference type="Rhea" id="RHEA-COMP:12419"/>
        <dbReference type="ChEBI" id="CHEBI:15378"/>
        <dbReference type="ChEBI" id="CHEBI:57856"/>
        <dbReference type="ChEBI" id="CHEBI:59789"/>
        <dbReference type="ChEBI" id="CHEBI:90615"/>
        <dbReference type="ChEBI" id="CHEBI:90616"/>
        <dbReference type="EC" id="2.1.1.72"/>
    </reaction>
</comment>
<dbReference type="GO" id="GO:0032259">
    <property type="term" value="P:methylation"/>
    <property type="evidence" value="ECO:0007669"/>
    <property type="project" value="UniProtKB-KW"/>
</dbReference>
<dbReference type="InterPro" id="IPR002052">
    <property type="entry name" value="DNA_methylase_N6_adenine_CS"/>
</dbReference>
<dbReference type="SUPFAM" id="SSF53335">
    <property type="entry name" value="S-adenosyl-L-methionine-dependent methyltransferases"/>
    <property type="match status" value="1"/>
</dbReference>
<proteinExistence type="predicted"/>
<protein>
    <recommendedName>
        <fullName evidence="1">site-specific DNA-methyltransferase (adenine-specific)</fullName>
        <ecNumber evidence="1">2.1.1.72</ecNumber>
    </recommendedName>
</protein>
<evidence type="ECO:0000259" key="8">
    <source>
        <dbReference type="Pfam" id="PF20466"/>
    </source>
</evidence>
<dbReference type="PANTHER" id="PTHR33841:SF1">
    <property type="entry name" value="DNA METHYLTRANSFERASE A"/>
    <property type="match status" value="1"/>
</dbReference>
<dbReference type="EMBL" id="SBHX01000078">
    <property type="protein sequence ID" value="RWX23229.1"/>
    <property type="molecule type" value="Genomic_DNA"/>
</dbReference>
<dbReference type="Pfam" id="PF20466">
    <property type="entry name" value="MmeI_TRD"/>
    <property type="match status" value="1"/>
</dbReference>
<dbReference type="RefSeq" id="WP_128412236.1">
    <property type="nucleotide sequence ID" value="NZ_SBHX01000078.1"/>
</dbReference>
<gene>
    <name evidence="9" type="ORF">EHI47_31655</name>
</gene>
<keyword evidence="2" id="KW-0489">Methyltransferase</keyword>
<evidence type="ECO:0000256" key="5">
    <source>
        <dbReference type="ARBA" id="ARBA00047942"/>
    </source>
</evidence>
<feature type="compositionally biased region" description="Acidic residues" evidence="6">
    <location>
        <begin position="1336"/>
        <end position="1349"/>
    </location>
</feature>
<dbReference type="GO" id="GO:0009007">
    <property type="term" value="F:site-specific DNA-methyltransferase (adenine-specific) activity"/>
    <property type="evidence" value="ECO:0007669"/>
    <property type="project" value="UniProtKB-EC"/>
</dbReference>
<dbReference type="Gene3D" id="3.40.50.150">
    <property type="entry name" value="Vaccinia Virus protein VP39"/>
    <property type="match status" value="1"/>
</dbReference>
<accession>A0A444HM54</accession>
<feature type="domain" description="Type II methyltransferase M.TaqI-like" evidence="7">
    <location>
        <begin position="638"/>
        <end position="892"/>
    </location>
</feature>
<sequence>MAVDINHDPDLEWLDHVPPVGLVVAPTLLKELGLIPSRQSPIESGEVGEIIGDDLATPALSKPWAFVEKVLGWEARHVAGAPGGPAIPDDLLVTLPEHGTTLSPSWAVAELGDGERRWQLLVRVEARGVDPDGRNALDGWEATPHQRFERLLRDTGVYAGLLISEREERNDGEIRTYPEFRLIYAPRGETSGHQSFPIRPMALVSGRPMLGGLKLLLDRFRLFSDGDDRRLPALLKRSRDAQALVSSALAEQVLGALHELLRGLDAADPALVRDLSITRPDHLYEGLLTVLMRLVFVLYAEDRDLLPSLQSARSREIYETSYSVRGLYAKLTEDATLNPDTMDERRGGWGGLLALFRMIHKGHSSGFVQARGGKLFDPDEFPFIEGRVAKDDAPRILHVSDGCLLRILEGLMTIKLRGQNRERLSYRTLDVEQIGSVYETVMGFTAQAATSRVLAIKAGKNNKTPVFVALDDLLAKKGKDRIKSLKEDAGRALTAAQARPVEDASTVEELVAALDSLVDERGSPKKRIAASGTPILQPTDERRRTGSHYTPRSLTAPIVKHALEPAFARLGQDATPEQVLDLKVCDPAMGSGAFLVEACRAIGERLAAAWARWPDKRPKIPADEDEELHARRLVAQRCLYGVDKNARAVDLARLSLWLATLARDHEFTFLDHALKCGDSLVGLTKDQIAATHWDESRPPTFVGKLVSDHLREAEEGRARIRNADDSATEAELRPQLRAVDAELDVARYIGDGIVAAFFDGDKAKKRIEKLVQFQKAVQSNLGSTRWIEASKAFSLSLRAGEHGITPFHWQIEFPEVFTRDNGGFDAIVGNPPFAGKNTIIAGSAKNFLPWLQTLHAGAHGNADLVAHFFRRAFGLLRQGGVFGLIATNTIGQGDTRASGLTKIIAEGGVISRARRRLKWPGEAAVVVSVVHIVKGAAEAPVLDTRPVRRISAYLVEGDLDTSPVALAANSGKAFVGSYVLGMGFTFDDAAAGKGEAESLETMRSLIAKDPRNAERIFPYIGGDEVNNSPTHAHHRYVIDFFDRPLRRDPKLLSWFLSEGTEECEKRRREWLREGVVPIDYPDEVAEDWPDLLEIVRRRVKPERDVQKRDALRERWWQYAEKRPGLYSTISTLGKVLVTTRVSQFLAITRVDSGQVYSEQLIPLAFAMLSAFASTQSRCHELWTRFFASTLEERLRYVPSDCFRTFPFPTDFETNHTLEAVGEAYHAFRAQLMIDRNQGLTKTYNRFHARAENASDIAHLRALHHEMDVAVLRAYGWDDLAERATPEFIEQEADEGKMPKTRLDWPAEFKDEVLARLLALNAARATQESAAGVVAAAEEEDEELEEGDSR</sequence>
<evidence type="ECO:0000259" key="7">
    <source>
        <dbReference type="Pfam" id="PF07669"/>
    </source>
</evidence>
<evidence type="ECO:0000256" key="1">
    <source>
        <dbReference type="ARBA" id="ARBA00011900"/>
    </source>
</evidence>
<organism evidence="9 10">
    <name type="scientific">Rhizobium leguminosarum</name>
    <dbReference type="NCBI Taxonomy" id="384"/>
    <lineage>
        <taxon>Bacteria</taxon>
        <taxon>Pseudomonadati</taxon>
        <taxon>Pseudomonadota</taxon>
        <taxon>Alphaproteobacteria</taxon>
        <taxon>Hyphomicrobiales</taxon>
        <taxon>Rhizobiaceae</taxon>
        <taxon>Rhizobium/Agrobacterium group</taxon>
        <taxon>Rhizobium</taxon>
    </lineage>
</organism>
<dbReference type="Proteomes" id="UP000283817">
    <property type="component" value="Unassembled WGS sequence"/>
</dbReference>
<comment type="caution">
    <text evidence="9">The sequence shown here is derived from an EMBL/GenBank/DDBJ whole genome shotgun (WGS) entry which is preliminary data.</text>
</comment>